<organism evidence="1 2">
    <name type="scientific">Staphylococcus capitis</name>
    <dbReference type="NCBI Taxonomy" id="29388"/>
    <lineage>
        <taxon>Bacteria</taxon>
        <taxon>Bacillati</taxon>
        <taxon>Bacillota</taxon>
        <taxon>Bacilli</taxon>
        <taxon>Bacillales</taxon>
        <taxon>Staphylococcaceae</taxon>
        <taxon>Staphylococcus</taxon>
    </lineage>
</organism>
<feature type="non-terminal residue" evidence="1">
    <location>
        <position position="42"/>
    </location>
</feature>
<accession>A0A7Z7YSC9</accession>
<sequence>MSQIEFKDVSKVYPNGHVGLKDINLNIEKGDFAVIVGLSGAG</sequence>
<protein>
    <submittedName>
        <fullName evidence="1">Phosphonate ABC transporter ATP-binding protein</fullName>
    </submittedName>
</protein>
<keyword evidence="1" id="KW-0547">Nucleotide-binding</keyword>
<name>A0A7Z7YSC9_STACP</name>
<comment type="caution">
    <text evidence="1">The sequence shown here is derived from an EMBL/GenBank/DDBJ whole genome shotgun (WGS) entry which is preliminary data.</text>
</comment>
<proteinExistence type="predicted"/>
<keyword evidence="1" id="KW-0067">ATP-binding</keyword>
<reference evidence="1 2" key="1">
    <citation type="journal article" date="2019" name="Sci. Transl. Med.">
        <title>Quorum sensing between bacterial species on the skin protects against epidermal injury in atopic dermatitis.</title>
        <authorList>
            <person name="Williams M.R."/>
        </authorList>
    </citation>
    <scope>NUCLEOTIDE SEQUENCE [LARGE SCALE GENOMIC DNA]</scope>
    <source>
        <strain evidence="1 2">H8</strain>
    </source>
</reference>
<dbReference type="InterPro" id="IPR027417">
    <property type="entry name" value="P-loop_NTPase"/>
</dbReference>
<dbReference type="SUPFAM" id="SSF52540">
    <property type="entry name" value="P-loop containing nucleoside triphosphate hydrolases"/>
    <property type="match status" value="1"/>
</dbReference>
<evidence type="ECO:0000313" key="2">
    <source>
        <dbReference type="Proteomes" id="UP000291949"/>
    </source>
</evidence>
<dbReference type="GO" id="GO:0005524">
    <property type="term" value="F:ATP binding"/>
    <property type="evidence" value="ECO:0007669"/>
    <property type="project" value="UniProtKB-KW"/>
</dbReference>
<dbReference type="EMBL" id="SCHC01000512">
    <property type="protein sequence ID" value="TBW68629.1"/>
    <property type="molecule type" value="Genomic_DNA"/>
</dbReference>
<dbReference type="AlphaFoldDB" id="A0A7Z7YSC9"/>
<gene>
    <name evidence="1" type="ORF">EQ811_15265</name>
</gene>
<dbReference type="Gene3D" id="3.40.50.300">
    <property type="entry name" value="P-loop containing nucleotide triphosphate hydrolases"/>
    <property type="match status" value="1"/>
</dbReference>
<dbReference type="Proteomes" id="UP000291949">
    <property type="component" value="Unassembled WGS sequence"/>
</dbReference>
<evidence type="ECO:0000313" key="1">
    <source>
        <dbReference type="EMBL" id="TBW68629.1"/>
    </source>
</evidence>